<dbReference type="SUPFAM" id="SSF89796">
    <property type="entry name" value="CoA-transferase family III (CaiB/BaiF)"/>
    <property type="match status" value="1"/>
</dbReference>
<dbReference type="GO" id="GO:0003824">
    <property type="term" value="F:catalytic activity"/>
    <property type="evidence" value="ECO:0007669"/>
    <property type="project" value="InterPro"/>
</dbReference>
<organism evidence="1">
    <name type="scientific">marine sediment metagenome</name>
    <dbReference type="NCBI Taxonomy" id="412755"/>
    <lineage>
        <taxon>unclassified sequences</taxon>
        <taxon>metagenomes</taxon>
        <taxon>ecological metagenomes</taxon>
    </lineage>
</organism>
<dbReference type="InterPro" id="IPR003673">
    <property type="entry name" value="CoA-Trfase_fam_III"/>
</dbReference>
<sequence length="159" mass="17711">SRNRSARAGFRPYIRATCNPVPESDKVGGWLAKLIAWWIDQKTGYAIPERAGVERWFARVNEELVFADSREELVALHPKSLPKSLTFIPSKLSDNVILMQNDPAYLGALMALQHRHKTGEGQVVDSAIYEAVLANMESTVAEYTVAGHIRERTGSSWSA</sequence>
<protein>
    <submittedName>
        <fullName evidence="1">Uncharacterized protein</fullName>
    </submittedName>
</protein>
<reference evidence="1" key="1">
    <citation type="journal article" date="2015" name="Nature">
        <title>Complex archaea that bridge the gap between prokaryotes and eukaryotes.</title>
        <authorList>
            <person name="Spang A."/>
            <person name="Saw J.H."/>
            <person name="Jorgensen S.L."/>
            <person name="Zaremba-Niedzwiedzka K."/>
            <person name="Martijn J."/>
            <person name="Lind A.E."/>
            <person name="van Eijk R."/>
            <person name="Schleper C."/>
            <person name="Guy L."/>
            <person name="Ettema T.J."/>
        </authorList>
    </citation>
    <scope>NUCLEOTIDE SEQUENCE</scope>
</reference>
<gene>
    <name evidence="1" type="ORF">LCGC14_3086020</name>
</gene>
<feature type="non-terminal residue" evidence="1">
    <location>
        <position position="1"/>
    </location>
</feature>
<comment type="caution">
    <text evidence="1">The sequence shown here is derived from an EMBL/GenBank/DDBJ whole genome shotgun (WGS) entry which is preliminary data.</text>
</comment>
<dbReference type="Gene3D" id="3.40.50.10540">
    <property type="entry name" value="Crotonobetainyl-coa:carnitine coa-transferase, domain 1"/>
    <property type="match status" value="1"/>
</dbReference>
<name>A0A0F8WCJ6_9ZZZZ</name>
<dbReference type="AlphaFoldDB" id="A0A0F8WCJ6"/>
<accession>A0A0F8WCJ6</accession>
<evidence type="ECO:0000313" key="1">
    <source>
        <dbReference type="EMBL" id="KKK54313.1"/>
    </source>
</evidence>
<proteinExistence type="predicted"/>
<dbReference type="InterPro" id="IPR023606">
    <property type="entry name" value="CoA-Trfase_III_dom_1_sf"/>
</dbReference>
<dbReference type="Pfam" id="PF02515">
    <property type="entry name" value="CoA_transf_3"/>
    <property type="match status" value="1"/>
</dbReference>
<dbReference type="EMBL" id="LAZR01066057">
    <property type="protein sequence ID" value="KKK54313.1"/>
    <property type="molecule type" value="Genomic_DNA"/>
</dbReference>